<proteinExistence type="inferred from homology"/>
<organism evidence="7 8">
    <name type="scientific">Leucocoprinus leucothites</name>
    <dbReference type="NCBI Taxonomy" id="201217"/>
    <lineage>
        <taxon>Eukaryota</taxon>
        <taxon>Fungi</taxon>
        <taxon>Dikarya</taxon>
        <taxon>Basidiomycota</taxon>
        <taxon>Agaricomycotina</taxon>
        <taxon>Agaricomycetes</taxon>
        <taxon>Agaricomycetidae</taxon>
        <taxon>Agaricales</taxon>
        <taxon>Agaricineae</taxon>
        <taxon>Agaricaceae</taxon>
        <taxon>Leucocoprinus</taxon>
    </lineage>
</organism>
<name>A0A8H5FT62_9AGAR</name>
<protein>
    <recommendedName>
        <fullName evidence="9">Transmembrane protein 19</fullName>
    </recommendedName>
</protein>
<dbReference type="InterPro" id="IPR002794">
    <property type="entry name" value="DUF92_TMEM19"/>
</dbReference>
<dbReference type="GO" id="GO:0016020">
    <property type="term" value="C:membrane"/>
    <property type="evidence" value="ECO:0007669"/>
    <property type="project" value="UniProtKB-SubCell"/>
</dbReference>
<keyword evidence="5 6" id="KW-0472">Membrane</keyword>
<keyword evidence="3 6" id="KW-0812">Transmembrane</keyword>
<evidence type="ECO:0000256" key="3">
    <source>
        <dbReference type="ARBA" id="ARBA00022692"/>
    </source>
</evidence>
<feature type="transmembrane region" description="Helical" evidence="6">
    <location>
        <begin position="223"/>
        <end position="242"/>
    </location>
</feature>
<dbReference type="PANTHER" id="PTHR13353">
    <property type="entry name" value="TRANSMEMBRANE PROTEIN 19"/>
    <property type="match status" value="1"/>
</dbReference>
<comment type="similarity">
    <text evidence="2">Belongs to the TMEM19 family.</text>
</comment>
<evidence type="ECO:0008006" key="9">
    <source>
        <dbReference type="Google" id="ProtNLM"/>
    </source>
</evidence>
<dbReference type="EMBL" id="JAACJO010000020">
    <property type="protein sequence ID" value="KAF5348251.1"/>
    <property type="molecule type" value="Genomic_DNA"/>
</dbReference>
<dbReference type="OrthoDB" id="30881at2759"/>
<feature type="transmembrane region" description="Helical" evidence="6">
    <location>
        <begin position="33"/>
        <end position="57"/>
    </location>
</feature>
<evidence type="ECO:0000313" key="7">
    <source>
        <dbReference type="EMBL" id="KAF5348251.1"/>
    </source>
</evidence>
<comment type="subcellular location">
    <subcellularLocation>
        <location evidence="1">Membrane</location>
        <topology evidence="1">Multi-pass membrane protein</topology>
    </subcellularLocation>
</comment>
<keyword evidence="4 6" id="KW-1133">Transmembrane helix</keyword>
<reference evidence="7 8" key="1">
    <citation type="journal article" date="2020" name="ISME J.">
        <title>Uncovering the hidden diversity of litter-decomposition mechanisms in mushroom-forming fungi.</title>
        <authorList>
            <person name="Floudas D."/>
            <person name="Bentzer J."/>
            <person name="Ahren D."/>
            <person name="Johansson T."/>
            <person name="Persson P."/>
            <person name="Tunlid A."/>
        </authorList>
    </citation>
    <scope>NUCLEOTIDE SEQUENCE [LARGE SCALE GENOMIC DNA]</scope>
    <source>
        <strain evidence="7 8">CBS 146.42</strain>
    </source>
</reference>
<gene>
    <name evidence="7" type="ORF">D9756_010520</name>
</gene>
<evidence type="ECO:0000256" key="1">
    <source>
        <dbReference type="ARBA" id="ARBA00004141"/>
    </source>
</evidence>
<evidence type="ECO:0000256" key="5">
    <source>
        <dbReference type="ARBA" id="ARBA00023136"/>
    </source>
</evidence>
<dbReference type="PANTHER" id="PTHR13353:SF5">
    <property type="entry name" value="TRANSMEMBRANE PROTEIN 19"/>
    <property type="match status" value="1"/>
</dbReference>
<dbReference type="Proteomes" id="UP000559027">
    <property type="component" value="Unassembled WGS sequence"/>
</dbReference>
<dbReference type="Pfam" id="PF01940">
    <property type="entry name" value="DUF92"/>
    <property type="match status" value="1"/>
</dbReference>
<evidence type="ECO:0000313" key="8">
    <source>
        <dbReference type="Proteomes" id="UP000559027"/>
    </source>
</evidence>
<feature type="transmembrane region" description="Helical" evidence="6">
    <location>
        <begin position="78"/>
        <end position="100"/>
    </location>
</feature>
<keyword evidence="8" id="KW-1185">Reference proteome</keyword>
<sequence length="308" mass="32357">MLQPTPILIAFLLSAHGLRKKSLSPSGAFTAFIVGYGSLSGGLWAFGITLIGFYLIGSRATKYGKQRKAKLEDGYHEAGYRTGWQVLSNSAAGIVVAVLWNGMFVPDSVQAWVVRVGTGTVYSETGWCPLDKQIAEGWSRALIFAAIGHYGCCLGDTLASELGVLAHGRPRLITTFQPVPPGTNGGISVAGTLASLMGGVLVGVLTGVTLISENVPCRENWSAVLLSTVLCGAFAGFFGSLLDSLMGATIQQTRFSETKKVVLQDESKADGPVKVISGLNLVTNNQVNLLSSLVTSAVAGVMSRSQGW</sequence>
<dbReference type="AlphaFoldDB" id="A0A8H5FT62"/>
<evidence type="ECO:0000256" key="6">
    <source>
        <dbReference type="SAM" id="Phobius"/>
    </source>
</evidence>
<comment type="caution">
    <text evidence="7">The sequence shown here is derived from an EMBL/GenBank/DDBJ whole genome shotgun (WGS) entry which is preliminary data.</text>
</comment>
<evidence type="ECO:0000256" key="2">
    <source>
        <dbReference type="ARBA" id="ARBA00009012"/>
    </source>
</evidence>
<accession>A0A8H5FT62</accession>
<feature type="transmembrane region" description="Helical" evidence="6">
    <location>
        <begin position="187"/>
        <end position="211"/>
    </location>
</feature>
<evidence type="ECO:0000256" key="4">
    <source>
        <dbReference type="ARBA" id="ARBA00022989"/>
    </source>
</evidence>